<dbReference type="PANTHER" id="PTHR33744">
    <property type="entry name" value="CARBOHYDRATE DIACID REGULATOR"/>
    <property type="match status" value="1"/>
</dbReference>
<dbReference type="EMBL" id="JBHTIS010002682">
    <property type="protein sequence ID" value="MFD1050207.1"/>
    <property type="molecule type" value="Genomic_DNA"/>
</dbReference>
<dbReference type="Proteomes" id="UP001597045">
    <property type="component" value="Unassembled WGS sequence"/>
</dbReference>
<accession>A0ABW3MHN8</accession>
<dbReference type="InterPro" id="IPR042070">
    <property type="entry name" value="PucR_C-HTH_sf"/>
</dbReference>
<gene>
    <name evidence="2" type="ORF">ACFQ1S_34145</name>
</gene>
<evidence type="ECO:0000259" key="1">
    <source>
        <dbReference type="Pfam" id="PF13556"/>
    </source>
</evidence>
<dbReference type="InterPro" id="IPR025736">
    <property type="entry name" value="PucR_C-HTH_dom"/>
</dbReference>
<sequence>ARLLLAGGAAAESTGDLLATLLDNRAGQDYRVIAGVDVRRRHQFDVDGDFAQLVQLLGTPLIDLVNGSFRAVVAARSAPGATALETLHRRGWLVGMSGISSLGDLRSAEREALALRRRATATGKPVVADTGTESVSSLVDPAQARAFARRTLAPLTEVRSPNAAQLVETLRVWLGNHGNWDRSAVTLQVHRNSVRHRIQIVEKALHIDLSEAQHRMDLWYAVNWLPPDWPA</sequence>
<dbReference type="PANTHER" id="PTHR33744:SF1">
    <property type="entry name" value="DNA-BINDING TRANSCRIPTIONAL ACTIVATOR ADER"/>
    <property type="match status" value="1"/>
</dbReference>
<dbReference type="InterPro" id="IPR051448">
    <property type="entry name" value="CdaR-like_regulators"/>
</dbReference>
<name>A0ABW3MHN8_9PSEU</name>
<feature type="non-terminal residue" evidence="2">
    <location>
        <position position="1"/>
    </location>
</feature>
<organism evidence="2 3">
    <name type="scientific">Kibdelosporangium lantanae</name>
    <dbReference type="NCBI Taxonomy" id="1497396"/>
    <lineage>
        <taxon>Bacteria</taxon>
        <taxon>Bacillati</taxon>
        <taxon>Actinomycetota</taxon>
        <taxon>Actinomycetes</taxon>
        <taxon>Pseudonocardiales</taxon>
        <taxon>Pseudonocardiaceae</taxon>
        <taxon>Kibdelosporangium</taxon>
    </lineage>
</organism>
<evidence type="ECO:0000313" key="3">
    <source>
        <dbReference type="Proteomes" id="UP001597045"/>
    </source>
</evidence>
<evidence type="ECO:0000313" key="2">
    <source>
        <dbReference type="EMBL" id="MFD1050207.1"/>
    </source>
</evidence>
<dbReference type="Pfam" id="PF13556">
    <property type="entry name" value="HTH_30"/>
    <property type="match status" value="1"/>
</dbReference>
<reference evidence="3" key="1">
    <citation type="journal article" date="2019" name="Int. J. Syst. Evol. Microbiol.">
        <title>The Global Catalogue of Microorganisms (GCM) 10K type strain sequencing project: providing services to taxonomists for standard genome sequencing and annotation.</title>
        <authorList>
            <consortium name="The Broad Institute Genomics Platform"/>
            <consortium name="The Broad Institute Genome Sequencing Center for Infectious Disease"/>
            <person name="Wu L."/>
            <person name="Ma J."/>
        </authorList>
    </citation>
    <scope>NUCLEOTIDE SEQUENCE [LARGE SCALE GENOMIC DNA]</scope>
    <source>
        <strain evidence="3">JCM 31486</strain>
    </source>
</reference>
<keyword evidence="3" id="KW-1185">Reference proteome</keyword>
<proteinExistence type="predicted"/>
<comment type="caution">
    <text evidence="2">The sequence shown here is derived from an EMBL/GenBank/DDBJ whole genome shotgun (WGS) entry which is preliminary data.</text>
</comment>
<feature type="domain" description="PucR C-terminal helix-turn-helix" evidence="1">
    <location>
        <begin position="166"/>
        <end position="222"/>
    </location>
</feature>
<protein>
    <submittedName>
        <fullName evidence="2">PucR family transcriptional regulator</fullName>
    </submittedName>
</protein>
<dbReference type="Gene3D" id="1.10.10.2840">
    <property type="entry name" value="PucR C-terminal helix-turn-helix domain"/>
    <property type="match status" value="1"/>
</dbReference>